<gene>
    <name evidence="4" type="ORF">SEMRO_602_G173760.1</name>
</gene>
<dbReference type="InterPro" id="IPR036465">
    <property type="entry name" value="vWFA_dom_sf"/>
</dbReference>
<evidence type="ECO:0000256" key="2">
    <source>
        <dbReference type="SAM" id="Phobius"/>
    </source>
</evidence>
<name>A0A9N8E6Q0_9STRA</name>
<dbReference type="EMBL" id="CAICTM010000601">
    <property type="protein sequence ID" value="CAB9513616.1"/>
    <property type="molecule type" value="Genomic_DNA"/>
</dbReference>
<dbReference type="Proteomes" id="UP001153069">
    <property type="component" value="Unassembled WGS sequence"/>
</dbReference>
<feature type="transmembrane region" description="Helical" evidence="2">
    <location>
        <begin position="663"/>
        <end position="682"/>
    </location>
</feature>
<evidence type="ECO:0000313" key="5">
    <source>
        <dbReference type="Proteomes" id="UP001153069"/>
    </source>
</evidence>
<feature type="region of interest" description="Disordered" evidence="1">
    <location>
        <begin position="685"/>
        <end position="733"/>
    </location>
</feature>
<reference evidence="4" key="1">
    <citation type="submission" date="2020-06" db="EMBL/GenBank/DDBJ databases">
        <authorList>
            <consortium name="Plant Systems Biology data submission"/>
        </authorList>
    </citation>
    <scope>NUCLEOTIDE SEQUENCE</scope>
    <source>
        <strain evidence="4">D6</strain>
    </source>
</reference>
<comment type="caution">
    <text evidence="4">The sequence shown here is derived from an EMBL/GenBank/DDBJ whole genome shotgun (WGS) entry which is preliminary data.</text>
</comment>
<sequence>MKISFVPLLVLSIGATAARKLHENKAVLSNGAEFLIDIQSPDLDSTIDLAADENTASLSVTGKAQVGPADARVAYLFIVDSSGTNNNESVAECGTISDCTTEFFRSLHGEVTADGSAEAIGVINFNSSAISVTEFQDPDNVAIEEALHGGPLDHAGGEASCMTALETAASMIYDSSPWAAETIVVVFAGDGVCHGTGSSNTTLLPLLPDQGADTNTQEKSVAVSAGVLGRTYAMVHSVALGGSRDCDGDNSFAETPRNGGSCHSLSDPTTPLGIVHDITATELTSLEIAIDDEYYRPLRSLGEIQVQLPLEGPVQVDFEVQAKDLARGSHDICVRASGKSPSGYLTFVEDCHRATIATPHFWPSSSDSVDSPTCTVDHELAQTTREITVDVGYNDVESGNFAITIYDPPYAAAGSPITTSGFCVDVGRSIQKGQQYKMDVFSAFDPDIHTNAIDKPQYLPHLAWLVNNYEAGDTYPATPDCSGGEITWREMQGAVWKLVDDDVMFRASSRVECIAEGIAQDARDNGGNYEPDCLNRDERIPLVMVVDDDATGEILNQVIISQTFLSTIEGMCNCTTKGSNPAAIVIGATSGVGSLSGHTEMVPGATTATSGTTGSSPATAAQGATGSTSGPTGSSPVKTTMSSVTSTKPKAGVTSSSKLSKEIYLPVLASIALLLVAALAALKNRRPNKDEASDTDSTDSRDSDSAGWDSGSNGWDFDDPSVGSSVGEVVEIV</sequence>
<proteinExistence type="predicted"/>
<organism evidence="4 5">
    <name type="scientific">Seminavis robusta</name>
    <dbReference type="NCBI Taxonomy" id="568900"/>
    <lineage>
        <taxon>Eukaryota</taxon>
        <taxon>Sar</taxon>
        <taxon>Stramenopiles</taxon>
        <taxon>Ochrophyta</taxon>
        <taxon>Bacillariophyta</taxon>
        <taxon>Bacillariophyceae</taxon>
        <taxon>Bacillariophycidae</taxon>
        <taxon>Naviculales</taxon>
        <taxon>Naviculaceae</taxon>
        <taxon>Seminavis</taxon>
    </lineage>
</organism>
<feature type="signal peptide" evidence="3">
    <location>
        <begin position="1"/>
        <end position="18"/>
    </location>
</feature>
<evidence type="ECO:0000256" key="3">
    <source>
        <dbReference type="SAM" id="SignalP"/>
    </source>
</evidence>
<dbReference type="SUPFAM" id="SSF53300">
    <property type="entry name" value="vWA-like"/>
    <property type="match status" value="1"/>
</dbReference>
<keyword evidence="2" id="KW-0472">Membrane</keyword>
<evidence type="ECO:0000256" key="1">
    <source>
        <dbReference type="SAM" id="MobiDB-lite"/>
    </source>
</evidence>
<feature type="chain" id="PRO_5040280026" evidence="3">
    <location>
        <begin position="19"/>
        <end position="733"/>
    </location>
</feature>
<accession>A0A9N8E6Q0</accession>
<evidence type="ECO:0000313" key="4">
    <source>
        <dbReference type="EMBL" id="CAB9513616.1"/>
    </source>
</evidence>
<feature type="compositionally biased region" description="Low complexity" evidence="1">
    <location>
        <begin position="721"/>
        <end position="733"/>
    </location>
</feature>
<feature type="compositionally biased region" description="Low complexity" evidence="1">
    <location>
        <begin position="603"/>
        <end position="650"/>
    </location>
</feature>
<dbReference type="AlphaFoldDB" id="A0A9N8E6Q0"/>
<feature type="compositionally biased region" description="Basic and acidic residues" evidence="1">
    <location>
        <begin position="687"/>
        <end position="704"/>
    </location>
</feature>
<protein>
    <submittedName>
        <fullName evidence="4">Cna protein B-type domain</fullName>
    </submittedName>
</protein>
<feature type="region of interest" description="Disordered" evidence="1">
    <location>
        <begin position="597"/>
        <end position="655"/>
    </location>
</feature>
<keyword evidence="2" id="KW-1133">Transmembrane helix</keyword>
<keyword evidence="5" id="KW-1185">Reference proteome</keyword>
<keyword evidence="2" id="KW-0812">Transmembrane</keyword>
<keyword evidence="3" id="KW-0732">Signal</keyword>